<feature type="compositionally biased region" description="Basic residues" evidence="2">
    <location>
        <begin position="480"/>
        <end position="494"/>
    </location>
</feature>
<evidence type="ECO:0000256" key="3">
    <source>
        <dbReference type="SAM" id="Phobius"/>
    </source>
</evidence>
<keyword evidence="3" id="KW-0812">Transmembrane</keyword>
<feature type="compositionally biased region" description="Low complexity" evidence="2">
    <location>
        <begin position="442"/>
        <end position="456"/>
    </location>
</feature>
<accession>A0A0K9PHD9</accession>
<sequence length="494" mass="57334">MVITTPDHSDHSTDEQEYDHPNLHEMNMAGRDGDDQTKKKIREQNKDHPEYHPSQGQRFVIKFKNDQIVHDSVAKKLNKKCAMVANDFKLLPMDVPWIDQDQKNIDEAMATIQREFDYSGLTFGYRRVNERLNKLWRSAYNSLLDKYNNKDLTVEEVMRTLPDYIIKDQFLKKLMERRSPRGLEISEINKGNRAKQTSHSLGSKSLTQRNYEAVSKLFNFIFTFKFFFIFSFIFHFIFLFLILILQEQKGLNDIEIWKLNIKAAYPKDERVDKAVNWIDSEEAKNMAQQENLNHTALIQFSITEFIGRSSKKSRTLGTTGSSLSKKTTHRMNVGNFCTDKGKDPMTEAEVQDKVNEAVERAMARQNEAMARQNEELARKNEELTRKNEDFMTRQMAFFQQYNSAMLAQNPNMRLPEFPTMFNNDAAQNMYTPGASSSRAAAPTTQLPTTQETPTTPQEEHTTSRAGRSIIFTKETLRKVVGTKKKKKSEKKKLN</sequence>
<evidence type="ECO:0000256" key="2">
    <source>
        <dbReference type="SAM" id="MobiDB-lite"/>
    </source>
</evidence>
<evidence type="ECO:0000256" key="1">
    <source>
        <dbReference type="SAM" id="Coils"/>
    </source>
</evidence>
<feature type="transmembrane region" description="Helical" evidence="3">
    <location>
        <begin position="217"/>
        <end position="245"/>
    </location>
</feature>
<protein>
    <submittedName>
        <fullName evidence="4">Uncharacterized protein</fullName>
    </submittedName>
</protein>
<dbReference type="EMBL" id="LFYR01000893">
    <property type="protein sequence ID" value="KMZ67612.1"/>
    <property type="molecule type" value="Genomic_DNA"/>
</dbReference>
<evidence type="ECO:0000313" key="4">
    <source>
        <dbReference type="EMBL" id="KMZ67612.1"/>
    </source>
</evidence>
<feature type="compositionally biased region" description="Polar residues" evidence="2">
    <location>
        <begin position="425"/>
        <end position="438"/>
    </location>
</feature>
<dbReference type="PANTHER" id="PTHR33144">
    <property type="entry name" value="OS10G0409366 PROTEIN-RELATED"/>
    <property type="match status" value="1"/>
</dbReference>
<dbReference type="Proteomes" id="UP000036987">
    <property type="component" value="Unassembled WGS sequence"/>
</dbReference>
<feature type="region of interest" description="Disordered" evidence="2">
    <location>
        <begin position="1"/>
        <end position="39"/>
    </location>
</feature>
<comment type="caution">
    <text evidence="4">The sequence shown here is derived from an EMBL/GenBank/DDBJ whole genome shotgun (WGS) entry which is preliminary data.</text>
</comment>
<dbReference type="AlphaFoldDB" id="A0A0K9PHD9"/>
<feature type="compositionally biased region" description="Basic and acidic residues" evidence="2">
    <location>
        <begin position="7"/>
        <end position="23"/>
    </location>
</feature>
<proteinExistence type="predicted"/>
<evidence type="ECO:0000313" key="5">
    <source>
        <dbReference type="Proteomes" id="UP000036987"/>
    </source>
</evidence>
<organism evidence="4 5">
    <name type="scientific">Zostera marina</name>
    <name type="common">Eelgrass</name>
    <dbReference type="NCBI Taxonomy" id="29655"/>
    <lineage>
        <taxon>Eukaryota</taxon>
        <taxon>Viridiplantae</taxon>
        <taxon>Streptophyta</taxon>
        <taxon>Embryophyta</taxon>
        <taxon>Tracheophyta</taxon>
        <taxon>Spermatophyta</taxon>
        <taxon>Magnoliopsida</taxon>
        <taxon>Liliopsida</taxon>
        <taxon>Zosteraceae</taxon>
        <taxon>Zostera</taxon>
    </lineage>
</organism>
<dbReference type="OrthoDB" id="1717030at2759"/>
<reference evidence="5" key="1">
    <citation type="journal article" date="2016" name="Nature">
        <title>The genome of the seagrass Zostera marina reveals angiosperm adaptation to the sea.</title>
        <authorList>
            <person name="Olsen J.L."/>
            <person name="Rouze P."/>
            <person name="Verhelst B."/>
            <person name="Lin Y.-C."/>
            <person name="Bayer T."/>
            <person name="Collen J."/>
            <person name="Dattolo E."/>
            <person name="De Paoli E."/>
            <person name="Dittami S."/>
            <person name="Maumus F."/>
            <person name="Michel G."/>
            <person name="Kersting A."/>
            <person name="Lauritano C."/>
            <person name="Lohaus R."/>
            <person name="Toepel M."/>
            <person name="Tonon T."/>
            <person name="Vanneste K."/>
            <person name="Amirebrahimi M."/>
            <person name="Brakel J."/>
            <person name="Bostroem C."/>
            <person name="Chovatia M."/>
            <person name="Grimwood J."/>
            <person name="Jenkins J.W."/>
            <person name="Jueterbock A."/>
            <person name="Mraz A."/>
            <person name="Stam W.T."/>
            <person name="Tice H."/>
            <person name="Bornberg-Bauer E."/>
            <person name="Green P.J."/>
            <person name="Pearson G.A."/>
            <person name="Procaccini G."/>
            <person name="Duarte C.M."/>
            <person name="Schmutz J."/>
            <person name="Reusch T.B.H."/>
            <person name="Van de Peer Y."/>
        </authorList>
    </citation>
    <scope>NUCLEOTIDE SEQUENCE [LARGE SCALE GENOMIC DNA]</scope>
    <source>
        <strain evidence="5">cv. Finnish</strain>
    </source>
</reference>
<feature type="region of interest" description="Disordered" evidence="2">
    <location>
        <begin position="425"/>
        <end position="494"/>
    </location>
</feature>
<gene>
    <name evidence="4" type="ORF">ZOSMA_261G00280</name>
</gene>
<dbReference type="PANTHER" id="PTHR33144:SF25">
    <property type="entry name" value="DUF4216 DOMAIN-CONTAINING PROTEIN"/>
    <property type="match status" value="1"/>
</dbReference>
<keyword evidence="3" id="KW-1133">Transmembrane helix</keyword>
<keyword evidence="3" id="KW-0472">Membrane</keyword>
<keyword evidence="1" id="KW-0175">Coiled coil</keyword>
<keyword evidence="5" id="KW-1185">Reference proteome</keyword>
<name>A0A0K9PHD9_ZOSMR</name>
<feature type="coiled-coil region" evidence="1">
    <location>
        <begin position="355"/>
        <end position="393"/>
    </location>
</feature>